<accession>A0A4R7VFI6</accession>
<dbReference type="InterPro" id="IPR036412">
    <property type="entry name" value="HAD-like_sf"/>
</dbReference>
<evidence type="ECO:0000313" key="1">
    <source>
        <dbReference type="EMBL" id="TDV48010.1"/>
    </source>
</evidence>
<keyword evidence="2" id="KW-1185">Reference proteome</keyword>
<dbReference type="CDD" id="cd07505">
    <property type="entry name" value="HAD_BPGM-like"/>
    <property type="match status" value="1"/>
</dbReference>
<dbReference type="InterPro" id="IPR050155">
    <property type="entry name" value="HAD-like_hydrolase_sf"/>
</dbReference>
<dbReference type="InterPro" id="IPR023198">
    <property type="entry name" value="PGP-like_dom2"/>
</dbReference>
<dbReference type="EMBL" id="SOCP01000009">
    <property type="protein sequence ID" value="TDV48010.1"/>
    <property type="molecule type" value="Genomic_DNA"/>
</dbReference>
<name>A0A4R7VFI6_9PSEU</name>
<dbReference type="SUPFAM" id="SSF56784">
    <property type="entry name" value="HAD-like"/>
    <property type="match status" value="1"/>
</dbReference>
<dbReference type="Gene3D" id="1.10.150.240">
    <property type="entry name" value="Putative phosphatase, domain 2"/>
    <property type="match status" value="1"/>
</dbReference>
<dbReference type="NCBIfam" id="TIGR01549">
    <property type="entry name" value="HAD-SF-IA-v1"/>
    <property type="match status" value="1"/>
</dbReference>
<dbReference type="PANTHER" id="PTHR43434:SF16">
    <property type="entry name" value="BLL8046 PROTEIN"/>
    <property type="match status" value="1"/>
</dbReference>
<proteinExistence type="predicted"/>
<dbReference type="InterPro" id="IPR023214">
    <property type="entry name" value="HAD_sf"/>
</dbReference>
<gene>
    <name evidence="1" type="ORF">CLV71_109254</name>
</gene>
<reference evidence="1 2" key="1">
    <citation type="submission" date="2019-03" db="EMBL/GenBank/DDBJ databases">
        <title>Genomic Encyclopedia of Archaeal and Bacterial Type Strains, Phase II (KMG-II): from individual species to whole genera.</title>
        <authorList>
            <person name="Goeker M."/>
        </authorList>
    </citation>
    <scope>NUCLEOTIDE SEQUENCE [LARGE SCALE GENOMIC DNA]</scope>
    <source>
        <strain evidence="1 2">DSM 45499</strain>
    </source>
</reference>
<sequence length="223" mass="23907">MTTEQTDDTVIFDVDGTLVDTNYHHAIAWFQAFQRHDVTVPVWRLHRAIGMGGDRLVAHVAGDDVERELGDTLRDEWKRVFEPMIPQIRGLAGARDLVAAAGGHGWTVALASSGDPAHVKHYLDLLDLHDLADDWTSAEDVSDTKPAPDLLDTALKRVGGDRACLVGDSTWDCAAAERAGLPCVALLTGGFGEAELRDAGAAAVFADLPSLRDALGELPFSAS</sequence>
<dbReference type="RefSeq" id="WP_133905279.1">
    <property type="nucleotide sequence ID" value="NZ_SOCP01000009.1"/>
</dbReference>
<dbReference type="GO" id="GO:0008967">
    <property type="term" value="F:phosphoglycolate phosphatase activity"/>
    <property type="evidence" value="ECO:0007669"/>
    <property type="project" value="TreeGrafter"/>
</dbReference>
<dbReference type="Pfam" id="PF00702">
    <property type="entry name" value="Hydrolase"/>
    <property type="match status" value="1"/>
</dbReference>
<dbReference type="SFLD" id="SFLDG01129">
    <property type="entry name" value="C1.5:_HAD__Beta-PGM__Phosphata"/>
    <property type="match status" value="1"/>
</dbReference>
<dbReference type="GO" id="GO:0005829">
    <property type="term" value="C:cytosol"/>
    <property type="evidence" value="ECO:0007669"/>
    <property type="project" value="TreeGrafter"/>
</dbReference>
<organism evidence="1 2">
    <name type="scientific">Actinophytocola oryzae</name>
    <dbReference type="NCBI Taxonomy" id="502181"/>
    <lineage>
        <taxon>Bacteria</taxon>
        <taxon>Bacillati</taxon>
        <taxon>Actinomycetota</taxon>
        <taxon>Actinomycetes</taxon>
        <taxon>Pseudonocardiales</taxon>
        <taxon>Pseudonocardiaceae</taxon>
    </lineage>
</organism>
<protein>
    <submittedName>
        <fullName evidence="1">HAD superfamily hydrolase (TIGR01549 family)</fullName>
    </submittedName>
</protein>
<dbReference type="OrthoDB" id="9793014at2"/>
<evidence type="ECO:0000313" key="2">
    <source>
        <dbReference type="Proteomes" id="UP000294927"/>
    </source>
</evidence>
<keyword evidence="1" id="KW-0378">Hydrolase</keyword>
<dbReference type="AlphaFoldDB" id="A0A4R7VFI6"/>
<comment type="caution">
    <text evidence="1">The sequence shown here is derived from an EMBL/GenBank/DDBJ whole genome shotgun (WGS) entry which is preliminary data.</text>
</comment>
<dbReference type="GO" id="GO:0006281">
    <property type="term" value="P:DNA repair"/>
    <property type="evidence" value="ECO:0007669"/>
    <property type="project" value="TreeGrafter"/>
</dbReference>
<dbReference type="Proteomes" id="UP000294927">
    <property type="component" value="Unassembled WGS sequence"/>
</dbReference>
<dbReference type="InterPro" id="IPR006439">
    <property type="entry name" value="HAD-SF_hydro_IA"/>
</dbReference>
<dbReference type="Gene3D" id="3.40.50.1000">
    <property type="entry name" value="HAD superfamily/HAD-like"/>
    <property type="match status" value="1"/>
</dbReference>
<dbReference type="PANTHER" id="PTHR43434">
    <property type="entry name" value="PHOSPHOGLYCOLATE PHOSPHATASE"/>
    <property type="match status" value="1"/>
</dbReference>
<dbReference type="SFLD" id="SFLDS00003">
    <property type="entry name" value="Haloacid_Dehalogenase"/>
    <property type="match status" value="1"/>
</dbReference>